<keyword evidence="7" id="KW-0808">Transferase</keyword>
<name>A0A8B6DM80_MYTGA</name>
<evidence type="ECO:0000256" key="2">
    <source>
        <dbReference type="ARBA" id="ARBA00022771"/>
    </source>
</evidence>
<proteinExistence type="predicted"/>
<feature type="domain" description="RING-type" evidence="5">
    <location>
        <begin position="20"/>
        <end position="59"/>
    </location>
</feature>
<evidence type="ECO:0000313" key="8">
    <source>
        <dbReference type="Proteomes" id="UP000596742"/>
    </source>
</evidence>
<keyword evidence="3 4" id="KW-0862">Zinc</keyword>
<comment type="caution">
    <text evidence="7">The sequence shown here is derived from an EMBL/GenBank/DDBJ whole genome shotgun (WGS) entry which is preliminary data.</text>
</comment>
<dbReference type="GO" id="GO:0009898">
    <property type="term" value="C:cytoplasmic side of plasma membrane"/>
    <property type="evidence" value="ECO:0007669"/>
    <property type="project" value="TreeGrafter"/>
</dbReference>
<dbReference type="Gene3D" id="3.30.40.10">
    <property type="entry name" value="Zinc/RING finger domain, C3HC4 (zinc finger)"/>
    <property type="match status" value="2"/>
</dbReference>
<dbReference type="PROSITE" id="PS50089">
    <property type="entry name" value="ZF_RING_2"/>
    <property type="match status" value="1"/>
</dbReference>
<reference evidence="7" key="1">
    <citation type="submission" date="2018-11" db="EMBL/GenBank/DDBJ databases">
        <authorList>
            <person name="Alioto T."/>
            <person name="Alioto T."/>
        </authorList>
    </citation>
    <scope>NUCLEOTIDE SEQUENCE</scope>
</reference>
<dbReference type="FunFam" id="3.30.40.10:FF:000189">
    <property type="entry name" value="TNF receptor-associated factor"/>
    <property type="match status" value="1"/>
</dbReference>
<keyword evidence="1 4" id="KW-0479">Metal-binding</keyword>
<evidence type="ECO:0000259" key="6">
    <source>
        <dbReference type="PROSITE" id="PS50145"/>
    </source>
</evidence>
<dbReference type="GO" id="GO:0005164">
    <property type="term" value="F:tumor necrosis factor receptor binding"/>
    <property type="evidence" value="ECO:0007669"/>
    <property type="project" value="TreeGrafter"/>
</dbReference>
<dbReference type="InterPro" id="IPR001841">
    <property type="entry name" value="Znf_RING"/>
</dbReference>
<dbReference type="GO" id="GO:0043122">
    <property type="term" value="P:regulation of canonical NF-kappaB signal transduction"/>
    <property type="evidence" value="ECO:0007669"/>
    <property type="project" value="TreeGrafter"/>
</dbReference>
<evidence type="ECO:0000256" key="1">
    <source>
        <dbReference type="ARBA" id="ARBA00022723"/>
    </source>
</evidence>
<dbReference type="Pfam" id="PF00097">
    <property type="entry name" value="zf-C3HC4"/>
    <property type="match status" value="1"/>
</dbReference>
<keyword evidence="7" id="KW-0012">Acyltransferase</keyword>
<dbReference type="InterPro" id="IPR018957">
    <property type="entry name" value="Znf_C3HC4_RING-type"/>
</dbReference>
<dbReference type="SUPFAM" id="SSF57850">
    <property type="entry name" value="RING/U-box"/>
    <property type="match status" value="1"/>
</dbReference>
<keyword evidence="2 4" id="KW-0863">Zinc-finger</keyword>
<dbReference type="EC" id="2.3.2.27" evidence="7"/>
<dbReference type="PANTHER" id="PTHR10131:SF138">
    <property type="entry name" value="RE66324P"/>
    <property type="match status" value="1"/>
</dbReference>
<dbReference type="AlphaFoldDB" id="A0A8B6DM80"/>
<feature type="zinc finger region" description="TRAF-type" evidence="4">
    <location>
        <begin position="137"/>
        <end position="179"/>
    </location>
</feature>
<dbReference type="InterPro" id="IPR013083">
    <property type="entry name" value="Znf_RING/FYVE/PHD"/>
</dbReference>
<dbReference type="PROSITE" id="PS00518">
    <property type="entry name" value="ZF_RING_1"/>
    <property type="match status" value="1"/>
</dbReference>
<feature type="domain" description="TRAF-type" evidence="6">
    <location>
        <begin position="137"/>
        <end position="179"/>
    </location>
</feature>
<keyword evidence="7" id="KW-0675">Receptor</keyword>
<accession>A0A8B6DM80</accession>
<dbReference type="PANTHER" id="PTHR10131">
    <property type="entry name" value="TNF RECEPTOR ASSOCIATED FACTOR"/>
    <property type="match status" value="1"/>
</dbReference>
<evidence type="ECO:0000256" key="4">
    <source>
        <dbReference type="PROSITE-ProRule" id="PRU00207"/>
    </source>
</evidence>
<evidence type="ECO:0000259" key="5">
    <source>
        <dbReference type="PROSITE" id="PS50089"/>
    </source>
</evidence>
<gene>
    <name evidence="7" type="ORF">MGAL_10B012931</name>
</gene>
<dbReference type="GO" id="GO:0008270">
    <property type="term" value="F:zinc ion binding"/>
    <property type="evidence" value="ECO:0007669"/>
    <property type="project" value="UniProtKB-KW"/>
</dbReference>
<dbReference type="OrthoDB" id="6499288at2759"/>
<dbReference type="EMBL" id="UYJE01003589">
    <property type="protein sequence ID" value="VDI20557.1"/>
    <property type="molecule type" value="Genomic_DNA"/>
</dbReference>
<dbReference type="PROSITE" id="PS50145">
    <property type="entry name" value="ZF_TRAF"/>
    <property type="match status" value="1"/>
</dbReference>
<organism evidence="7 8">
    <name type="scientific">Mytilus galloprovincialis</name>
    <name type="common">Mediterranean mussel</name>
    <dbReference type="NCBI Taxonomy" id="29158"/>
    <lineage>
        <taxon>Eukaryota</taxon>
        <taxon>Metazoa</taxon>
        <taxon>Spiralia</taxon>
        <taxon>Lophotrochozoa</taxon>
        <taxon>Mollusca</taxon>
        <taxon>Bivalvia</taxon>
        <taxon>Autobranchia</taxon>
        <taxon>Pteriomorphia</taxon>
        <taxon>Mytilida</taxon>
        <taxon>Mytiloidea</taxon>
        <taxon>Mytilidae</taxon>
        <taxon>Mytilinae</taxon>
        <taxon>Mytilus</taxon>
    </lineage>
</organism>
<dbReference type="GO" id="GO:0061630">
    <property type="term" value="F:ubiquitin protein ligase activity"/>
    <property type="evidence" value="ECO:0007669"/>
    <property type="project" value="UniProtKB-EC"/>
</dbReference>
<sequence length="191" mass="22124">MQDGYSRDVFNSGFDTKFLCNYCGNILRVPYQNYCGHRFCRACITGLCSDPEIPCPQCSTEGNADEFYSLIRQDQMFPDMVVKREMYSIESKCVNPGCSWRGNFKQYEAHFKECMSQPRLPCTKCDNLIALSKMDNHLINECPMRMMKCKHCGTTMAHRYLETEHEHECPKYPLPCDSCGKNKIPREMVST</sequence>
<evidence type="ECO:0000256" key="3">
    <source>
        <dbReference type="ARBA" id="ARBA00022833"/>
    </source>
</evidence>
<dbReference type="InterPro" id="IPR017907">
    <property type="entry name" value="Znf_RING_CS"/>
</dbReference>
<dbReference type="InterPro" id="IPR001293">
    <property type="entry name" value="Znf_TRAF"/>
</dbReference>
<protein>
    <submittedName>
        <fullName evidence="7">TNF receptor-associated factor 2</fullName>
        <ecNumber evidence="7">2.3.2.27</ecNumber>
    </submittedName>
</protein>
<dbReference type="Proteomes" id="UP000596742">
    <property type="component" value="Unassembled WGS sequence"/>
</dbReference>
<evidence type="ECO:0000313" key="7">
    <source>
        <dbReference type="EMBL" id="VDI20557.1"/>
    </source>
</evidence>
<keyword evidence="8" id="KW-1185">Reference proteome</keyword>